<feature type="binding site" evidence="18">
    <location>
        <position position="343"/>
    </location>
    <ligand>
        <name>UDP-N-acetyl-alpha-D-glucosamine</name>
        <dbReference type="ChEBI" id="CHEBI:57705"/>
    </ligand>
</feature>
<evidence type="ECO:0000256" key="13">
    <source>
        <dbReference type="ARBA" id="ARBA00023315"/>
    </source>
</evidence>
<dbReference type="GO" id="GO:0005737">
    <property type="term" value="C:cytoplasm"/>
    <property type="evidence" value="ECO:0007669"/>
    <property type="project" value="UniProtKB-SubCell"/>
</dbReference>
<gene>
    <name evidence="18 20" type="primary">glmU</name>
    <name evidence="20" type="ORF">CON36_32195</name>
</gene>
<name>A0A9X6ST75_BACCE</name>
<dbReference type="GO" id="GO:0009245">
    <property type="term" value="P:lipid A biosynthetic process"/>
    <property type="evidence" value="ECO:0007669"/>
    <property type="project" value="UniProtKB-UniRule"/>
</dbReference>
<keyword evidence="12 18" id="KW-0511">Multifunctional enzyme</keyword>
<comment type="pathway">
    <text evidence="18">Nucleotide-sugar biosynthesis; UDP-N-acetyl-alpha-D-glucosamine biosynthesis; N-acetyl-alpha-D-glucosamine 1-phosphate from alpha-D-glucosamine 6-phosphate (route II): step 2/2.</text>
</comment>
<feature type="active site" description="Proton acceptor" evidence="18">
    <location>
        <position position="373"/>
    </location>
</feature>
<dbReference type="GO" id="GO:0008360">
    <property type="term" value="P:regulation of cell shape"/>
    <property type="evidence" value="ECO:0007669"/>
    <property type="project" value="UniProtKB-KW"/>
</dbReference>
<dbReference type="InterPro" id="IPR038009">
    <property type="entry name" value="GlmU_C_LbH"/>
</dbReference>
<dbReference type="GO" id="GO:0006048">
    <property type="term" value="P:UDP-N-acetylglucosamine biosynthetic process"/>
    <property type="evidence" value="ECO:0007669"/>
    <property type="project" value="InterPro"/>
</dbReference>
<evidence type="ECO:0000256" key="15">
    <source>
        <dbReference type="ARBA" id="ARBA00048247"/>
    </source>
</evidence>
<comment type="catalytic activity">
    <reaction evidence="15 18">
        <text>alpha-D-glucosamine 1-phosphate + acetyl-CoA = N-acetyl-alpha-D-glucosamine 1-phosphate + CoA + H(+)</text>
        <dbReference type="Rhea" id="RHEA:13725"/>
        <dbReference type="ChEBI" id="CHEBI:15378"/>
        <dbReference type="ChEBI" id="CHEBI:57287"/>
        <dbReference type="ChEBI" id="CHEBI:57288"/>
        <dbReference type="ChEBI" id="CHEBI:57776"/>
        <dbReference type="ChEBI" id="CHEBI:58516"/>
        <dbReference type="EC" id="2.3.1.157"/>
    </reaction>
</comment>
<dbReference type="GO" id="GO:0000287">
    <property type="term" value="F:magnesium ion binding"/>
    <property type="evidence" value="ECO:0007669"/>
    <property type="project" value="UniProtKB-UniRule"/>
</dbReference>
<feature type="binding site" evidence="18">
    <location>
        <position position="238"/>
    </location>
    <ligand>
        <name>UDP-N-acetyl-alpha-D-glucosamine</name>
        <dbReference type="ChEBI" id="CHEBI:57705"/>
    </ligand>
</feature>
<comment type="pathway">
    <text evidence="18">Nucleotide-sugar biosynthesis; UDP-N-acetyl-alpha-D-glucosamine biosynthesis; UDP-N-acetyl-alpha-D-glucosamine from N-acetyl-alpha-D-glucosamine 1-phosphate: step 1/1.</text>
</comment>
<feature type="binding site" evidence="18">
    <location>
        <position position="376"/>
    </location>
    <ligand>
        <name>UDP-N-acetyl-alpha-D-glucosamine</name>
        <dbReference type="ChEBI" id="CHEBI:57705"/>
    </ligand>
</feature>
<comment type="subunit">
    <text evidence="18">Homotrimer.</text>
</comment>
<dbReference type="NCBIfam" id="TIGR01173">
    <property type="entry name" value="glmU"/>
    <property type="match status" value="1"/>
</dbReference>
<keyword evidence="7 18" id="KW-0479">Metal-binding</keyword>
<feature type="binding site" evidence="18">
    <location>
        <begin position="396"/>
        <end position="397"/>
    </location>
    <ligand>
        <name>acetyl-CoA</name>
        <dbReference type="ChEBI" id="CHEBI:57288"/>
    </ligand>
</feature>
<feature type="binding site" evidence="18">
    <location>
        <position position="139"/>
    </location>
    <ligand>
        <name>UDP-N-acetyl-alpha-D-glucosamine</name>
        <dbReference type="ChEBI" id="CHEBI:57705"/>
    </ligand>
</feature>
<comment type="catalytic activity">
    <reaction evidence="16 18">
        <text>N-acetyl-alpha-D-glucosamine 1-phosphate + UTP + H(+) = UDP-N-acetyl-alpha-D-glucosamine + diphosphate</text>
        <dbReference type="Rhea" id="RHEA:13509"/>
        <dbReference type="ChEBI" id="CHEBI:15378"/>
        <dbReference type="ChEBI" id="CHEBI:33019"/>
        <dbReference type="ChEBI" id="CHEBI:46398"/>
        <dbReference type="ChEBI" id="CHEBI:57705"/>
        <dbReference type="ChEBI" id="CHEBI:57776"/>
        <dbReference type="EC" id="2.7.7.23"/>
    </reaction>
</comment>
<feature type="region of interest" description="N-acetyltransferase" evidence="18">
    <location>
        <begin position="262"/>
        <end position="467"/>
    </location>
</feature>
<evidence type="ECO:0000256" key="17">
    <source>
        <dbReference type="ARBA" id="ARBA00049628"/>
    </source>
</evidence>
<comment type="similarity">
    <text evidence="2 18">In the C-terminal section; belongs to the transferase hexapeptide repeat family.</text>
</comment>
<dbReference type="NCBIfam" id="NF010934">
    <property type="entry name" value="PRK14354.1"/>
    <property type="match status" value="1"/>
</dbReference>
<dbReference type="InterPro" id="IPR005882">
    <property type="entry name" value="Bifunctional_GlmU"/>
</dbReference>
<dbReference type="InterPro" id="IPR001451">
    <property type="entry name" value="Hexapep"/>
</dbReference>
<evidence type="ECO:0000256" key="2">
    <source>
        <dbReference type="ARBA" id="ARBA00007707"/>
    </source>
</evidence>
<keyword evidence="9 18" id="KW-0460">Magnesium</keyword>
<dbReference type="InterPro" id="IPR011004">
    <property type="entry name" value="Trimer_LpxA-like_sf"/>
</dbReference>
<dbReference type="PANTHER" id="PTHR43584:SF3">
    <property type="entry name" value="BIFUNCTIONAL PROTEIN GLMU"/>
    <property type="match status" value="1"/>
</dbReference>
<evidence type="ECO:0000256" key="14">
    <source>
        <dbReference type="ARBA" id="ARBA00023316"/>
    </source>
</evidence>
<dbReference type="Pfam" id="PF00132">
    <property type="entry name" value="Hexapep"/>
    <property type="match status" value="2"/>
</dbReference>
<evidence type="ECO:0000313" key="21">
    <source>
        <dbReference type="Proteomes" id="UP000219922"/>
    </source>
</evidence>
<comment type="cofactor">
    <cofactor evidence="18">
        <name>Mg(2+)</name>
        <dbReference type="ChEBI" id="CHEBI:18420"/>
    </cofactor>
    <text evidence="18">Binds 1 Mg(2+) ion per subunit.</text>
</comment>
<reference evidence="20 21" key="1">
    <citation type="submission" date="2017-09" db="EMBL/GenBank/DDBJ databases">
        <title>Large-scale bioinformatics analysis of Bacillus genomes uncovers conserved roles of natural products in bacterial physiology.</title>
        <authorList>
            <consortium name="Agbiome Team Llc"/>
            <person name="Bleich R.M."/>
            <person name="Grubbs K.J."/>
            <person name="Santa Maria K.C."/>
            <person name="Allen S.E."/>
            <person name="Farag S."/>
            <person name="Shank E.A."/>
            <person name="Bowers A."/>
        </authorList>
    </citation>
    <scope>NUCLEOTIDE SEQUENCE [LARGE SCALE GENOMIC DNA]</scope>
    <source>
        <strain evidence="20 21">AFS092789</strain>
    </source>
</reference>
<keyword evidence="14 18" id="KW-0961">Cell wall biogenesis/degradation</keyword>
<protein>
    <recommendedName>
        <fullName evidence="18">Bifunctional protein GlmU</fullName>
    </recommendedName>
    <domain>
        <recommendedName>
            <fullName evidence="18">UDP-N-acetylglucosamine pyrophosphorylase</fullName>
            <ecNumber evidence="18">2.7.7.23</ecNumber>
        </recommendedName>
        <alternativeName>
            <fullName evidence="18">N-acetylglucosamine-1-phosphate uridyltransferase</fullName>
        </alternativeName>
    </domain>
    <domain>
        <recommendedName>
            <fullName evidence="18">Glucosamine-1-phosphate N-acetyltransferase</fullName>
            <ecNumber evidence="18">2.3.1.157</ecNumber>
        </recommendedName>
    </domain>
</protein>
<keyword evidence="8 18" id="KW-0677">Repeat</keyword>
<evidence type="ECO:0000256" key="18">
    <source>
        <dbReference type="HAMAP-Rule" id="MF_01631"/>
    </source>
</evidence>
<dbReference type="GO" id="GO:0009252">
    <property type="term" value="P:peptidoglycan biosynthetic process"/>
    <property type="evidence" value="ECO:0007669"/>
    <property type="project" value="UniProtKB-UniRule"/>
</dbReference>
<proteinExistence type="inferred from homology"/>
<dbReference type="EMBL" id="NVMX01000123">
    <property type="protein sequence ID" value="PDZ94735.1"/>
    <property type="molecule type" value="Genomic_DNA"/>
</dbReference>
<feature type="region of interest" description="Pyrophosphorylase" evidence="18">
    <location>
        <begin position="1"/>
        <end position="240"/>
    </location>
</feature>
<keyword evidence="13 18" id="KW-0012">Acyltransferase</keyword>
<feature type="binding site" evidence="18">
    <location>
        <begin position="8"/>
        <end position="11"/>
    </location>
    <ligand>
        <name>UDP-N-acetyl-alpha-D-glucosamine</name>
        <dbReference type="ChEBI" id="CHEBI:57705"/>
    </ligand>
</feature>
<evidence type="ECO:0000256" key="4">
    <source>
        <dbReference type="ARBA" id="ARBA00022490"/>
    </source>
</evidence>
<dbReference type="EC" id="2.7.7.23" evidence="18"/>
<dbReference type="RefSeq" id="WP_098006732.1">
    <property type="nucleotide sequence ID" value="NZ_NUJB01000047.1"/>
</dbReference>
<dbReference type="Gene3D" id="2.160.10.10">
    <property type="entry name" value="Hexapeptide repeat proteins"/>
    <property type="match status" value="1"/>
</dbReference>
<dbReference type="GO" id="GO:0071555">
    <property type="term" value="P:cell wall organization"/>
    <property type="evidence" value="ECO:0007669"/>
    <property type="project" value="UniProtKB-KW"/>
</dbReference>
<feature type="binding site" evidence="18">
    <location>
        <begin position="77"/>
        <end position="78"/>
    </location>
    <ligand>
        <name>UDP-N-acetyl-alpha-D-glucosamine</name>
        <dbReference type="ChEBI" id="CHEBI:57705"/>
    </ligand>
</feature>
<feature type="binding site" evidence="18">
    <location>
        <position position="387"/>
    </location>
    <ligand>
        <name>UDP-N-acetyl-alpha-D-glucosamine</name>
        <dbReference type="ChEBI" id="CHEBI:57705"/>
    </ligand>
</feature>
<keyword evidence="10 18" id="KW-0133">Cell shape</keyword>
<evidence type="ECO:0000256" key="11">
    <source>
        <dbReference type="ARBA" id="ARBA00022984"/>
    </source>
</evidence>
<feature type="binding site" evidence="18">
    <location>
        <position position="72"/>
    </location>
    <ligand>
        <name>UDP-N-acetyl-alpha-D-glucosamine</name>
        <dbReference type="ChEBI" id="CHEBI:57705"/>
    </ligand>
</feature>
<dbReference type="GO" id="GO:0019134">
    <property type="term" value="F:glucosamine-1-phosphate N-acetyltransferase activity"/>
    <property type="evidence" value="ECO:0007669"/>
    <property type="project" value="UniProtKB-UniRule"/>
</dbReference>
<dbReference type="InterPro" id="IPR050065">
    <property type="entry name" value="GlmU-like"/>
</dbReference>
<evidence type="ECO:0000259" key="19">
    <source>
        <dbReference type="Pfam" id="PF12804"/>
    </source>
</evidence>
<dbReference type="Pfam" id="PF12804">
    <property type="entry name" value="NTP_transf_3"/>
    <property type="match status" value="1"/>
</dbReference>
<dbReference type="AlphaFoldDB" id="A0A9X6ST75"/>
<evidence type="ECO:0000256" key="6">
    <source>
        <dbReference type="ARBA" id="ARBA00022695"/>
    </source>
</evidence>
<comment type="caution">
    <text evidence="18">Lacks conserved residue(s) required for the propagation of feature annotation.</text>
</comment>
<keyword evidence="11 18" id="KW-0573">Peptidoglycan synthesis</keyword>
<dbReference type="PANTHER" id="PTHR43584">
    <property type="entry name" value="NUCLEOTIDYL TRANSFERASE"/>
    <property type="match status" value="1"/>
</dbReference>
<evidence type="ECO:0000256" key="9">
    <source>
        <dbReference type="ARBA" id="ARBA00022842"/>
    </source>
</evidence>
<dbReference type="InterPro" id="IPR025877">
    <property type="entry name" value="MobA-like_NTP_Trfase"/>
</dbReference>
<feature type="binding site" evidence="18">
    <location>
        <position position="180"/>
    </location>
    <ligand>
        <name>UDP-N-acetyl-alpha-D-glucosamine</name>
        <dbReference type="ChEBI" id="CHEBI:57705"/>
    </ligand>
</feature>
<dbReference type="Proteomes" id="UP000219922">
    <property type="component" value="Unassembled WGS sequence"/>
</dbReference>
<dbReference type="CDD" id="cd02540">
    <property type="entry name" value="GT2_GlmU_N_bac"/>
    <property type="match status" value="1"/>
</dbReference>
<dbReference type="SUPFAM" id="SSF51161">
    <property type="entry name" value="Trimeric LpxA-like enzymes"/>
    <property type="match status" value="1"/>
</dbReference>
<dbReference type="GO" id="GO:0003977">
    <property type="term" value="F:UDP-N-acetylglucosamine diphosphorylase activity"/>
    <property type="evidence" value="ECO:0007669"/>
    <property type="project" value="UniProtKB-UniRule"/>
</dbReference>
<evidence type="ECO:0000256" key="10">
    <source>
        <dbReference type="ARBA" id="ARBA00022960"/>
    </source>
</evidence>
<dbReference type="GO" id="GO:0016020">
    <property type="term" value="C:membrane"/>
    <property type="evidence" value="ECO:0007669"/>
    <property type="project" value="GOC"/>
</dbReference>
<feature type="domain" description="MobA-like NTP transferase" evidence="19">
    <location>
        <begin position="5"/>
        <end position="130"/>
    </location>
</feature>
<dbReference type="HAMAP" id="MF_01631">
    <property type="entry name" value="GlmU"/>
    <property type="match status" value="1"/>
</dbReference>
<dbReference type="InterPro" id="IPR029044">
    <property type="entry name" value="Nucleotide-diphossugar_trans"/>
</dbReference>
<evidence type="ECO:0000256" key="1">
    <source>
        <dbReference type="ARBA" id="ARBA00004496"/>
    </source>
</evidence>
<feature type="binding site" evidence="18">
    <location>
        <position position="361"/>
    </location>
    <ligand>
        <name>UDP-N-acetyl-alpha-D-glucosamine</name>
        <dbReference type="ChEBI" id="CHEBI:57705"/>
    </ligand>
</feature>
<evidence type="ECO:0000256" key="16">
    <source>
        <dbReference type="ARBA" id="ARBA00048493"/>
    </source>
</evidence>
<comment type="caution">
    <text evidence="20">The sequence shown here is derived from an EMBL/GenBank/DDBJ whole genome shotgun (WGS) entry which is preliminary data.</text>
</comment>
<accession>A0A9X6ST75</accession>
<sequence>MNKYAIILAAGKGTRMKSDLPKVLHPVCGTPMLQHIINKLKKIDIDKIVVVIGHKAEKIRETIKDDVIFVEQTEQNGTAHAVLQAVPHLAEKEGTTLVITGDTPLIEEATLDSLLQEHIHSNSKGTVLTSIQNNPTGYGRIIREFNSLSNKHEDNKLGNVVGIVEEKDADVNQKKIIEVNTGIFAFDNQSLLEGLPKIENKNVQNEYYLTDIVSVFIEEGKEFGGYLLQDPNEAMGINSRVQLSEAETIMRKKINQKHMDNGVTIIDPSNTYIESEVMIGNDTIIYPGTVIKGNTIIGSGVTIHSNSEIQNATIGNYSIIRQSVIHDSVVGQYVQIGPFAHIRPKTSIKNKAKVGNFVELKGTTFGEGSKANHLSYIGDSKVGDGVNIGCGTITVNYDGKNKFKTIIEDGSFIGCNANLMAPVIIGKNSIVAAGSTVTKDVPEDALTISRTKQENKEGYATKIKNRR</sequence>
<evidence type="ECO:0000256" key="3">
    <source>
        <dbReference type="ARBA" id="ARBA00007947"/>
    </source>
</evidence>
<dbReference type="InterPro" id="IPR018357">
    <property type="entry name" value="Hexapep_transf_CS"/>
</dbReference>
<evidence type="ECO:0000313" key="20">
    <source>
        <dbReference type="EMBL" id="PDZ94735.1"/>
    </source>
</evidence>
<comment type="similarity">
    <text evidence="3 18">In the N-terminal section; belongs to the N-acetylglucosamine-1-phosphate uridyltransferase family.</text>
</comment>
<feature type="binding site" evidence="18">
    <location>
        <position position="238"/>
    </location>
    <ligand>
        <name>Mg(2+)</name>
        <dbReference type="ChEBI" id="CHEBI:18420"/>
    </ligand>
</feature>
<comment type="function">
    <text evidence="17 18">Catalyzes the last two sequential reactions in the de novo biosynthetic pathway for UDP-N-acetylglucosamine (UDP-GlcNAc). The C-terminal domain catalyzes the transfer of acetyl group from acetyl coenzyme A to glucosamine-1-phosphate (GlcN-1-P) to produce N-acetylglucosamine-1-phosphate (GlcNAc-1-P), which is converted into UDP-GlcNAc by the transfer of uridine 5-monophosphate (from uridine 5-triphosphate), a reaction catalyzed by the N-terminal domain.</text>
</comment>
<evidence type="ECO:0000256" key="12">
    <source>
        <dbReference type="ARBA" id="ARBA00023268"/>
    </source>
</evidence>
<dbReference type="GO" id="GO:0000902">
    <property type="term" value="P:cell morphogenesis"/>
    <property type="evidence" value="ECO:0007669"/>
    <property type="project" value="UniProtKB-UniRule"/>
</dbReference>
<evidence type="ECO:0000256" key="5">
    <source>
        <dbReference type="ARBA" id="ARBA00022679"/>
    </source>
</evidence>
<dbReference type="PROSITE" id="PS00101">
    <property type="entry name" value="HEXAPEP_TRANSFERASES"/>
    <property type="match status" value="1"/>
</dbReference>
<feature type="binding site" evidence="18">
    <location>
        <position position="433"/>
    </location>
    <ligand>
        <name>acetyl-CoA</name>
        <dbReference type="ChEBI" id="CHEBI:57288"/>
    </ligand>
</feature>
<keyword evidence="6 18" id="KW-0548">Nucleotidyltransferase</keyword>
<dbReference type="SUPFAM" id="SSF53448">
    <property type="entry name" value="Nucleotide-diphospho-sugar transferases"/>
    <property type="match status" value="1"/>
</dbReference>
<organism evidence="20 21">
    <name type="scientific">Bacillus cereus</name>
    <dbReference type="NCBI Taxonomy" id="1396"/>
    <lineage>
        <taxon>Bacteria</taxon>
        <taxon>Bacillati</taxon>
        <taxon>Bacillota</taxon>
        <taxon>Bacilli</taxon>
        <taxon>Bacillales</taxon>
        <taxon>Bacillaceae</taxon>
        <taxon>Bacillus</taxon>
        <taxon>Bacillus cereus group</taxon>
    </lineage>
</organism>
<keyword evidence="5 18" id="KW-0808">Transferase</keyword>
<feature type="region of interest" description="Linker" evidence="18">
    <location>
        <begin position="241"/>
        <end position="261"/>
    </location>
</feature>
<comment type="pathway">
    <text evidence="18">Bacterial outer membrane biogenesis; LPS lipid A biosynthesis.</text>
</comment>
<feature type="binding site" evidence="18">
    <location>
        <position position="165"/>
    </location>
    <ligand>
        <name>UDP-N-acetyl-alpha-D-glucosamine</name>
        <dbReference type="ChEBI" id="CHEBI:57705"/>
    </ligand>
</feature>
<keyword evidence="4 18" id="KW-0963">Cytoplasm</keyword>
<evidence type="ECO:0000256" key="8">
    <source>
        <dbReference type="ARBA" id="ARBA00022737"/>
    </source>
</evidence>
<comment type="subcellular location">
    <subcellularLocation>
        <location evidence="1 18">Cytoplasm</location>
    </subcellularLocation>
</comment>
<feature type="binding site" evidence="18">
    <location>
        <position position="102"/>
    </location>
    <ligand>
        <name>Mg(2+)</name>
        <dbReference type="ChEBI" id="CHEBI:18420"/>
    </ligand>
</feature>
<dbReference type="Gene3D" id="3.90.550.10">
    <property type="entry name" value="Spore Coat Polysaccharide Biosynthesis Protein SpsA, Chain A"/>
    <property type="match status" value="1"/>
</dbReference>
<feature type="binding site" evidence="18">
    <location>
        <position position="450"/>
    </location>
    <ligand>
        <name>acetyl-CoA</name>
        <dbReference type="ChEBI" id="CHEBI:57288"/>
    </ligand>
</feature>
<feature type="binding site" evidence="18">
    <location>
        <position position="22"/>
    </location>
    <ligand>
        <name>UDP-N-acetyl-alpha-D-glucosamine</name>
        <dbReference type="ChEBI" id="CHEBI:57705"/>
    </ligand>
</feature>
<dbReference type="EC" id="2.3.1.157" evidence="18"/>
<dbReference type="CDD" id="cd03353">
    <property type="entry name" value="LbH_GlmU_C"/>
    <property type="match status" value="1"/>
</dbReference>
<evidence type="ECO:0000256" key="7">
    <source>
        <dbReference type="ARBA" id="ARBA00022723"/>
    </source>
</evidence>